<dbReference type="AlphaFoldDB" id="A0A804PYP3"/>
<dbReference type="InParanoid" id="A0A804PYP3"/>
<reference evidence="2" key="1">
    <citation type="journal article" date="2009" name="Science">
        <title>The B73 maize genome: complexity, diversity, and dynamics.</title>
        <authorList>
            <person name="Schnable P.S."/>
            <person name="Ware D."/>
            <person name="Fulton R.S."/>
            <person name="Stein J.C."/>
            <person name="Wei F."/>
            <person name="Pasternak S."/>
            <person name="Liang C."/>
            <person name="Zhang J."/>
            <person name="Fulton L."/>
            <person name="Graves T.A."/>
            <person name="Minx P."/>
            <person name="Reily A.D."/>
            <person name="Courtney L."/>
            <person name="Kruchowski S.S."/>
            <person name="Tomlinson C."/>
            <person name="Strong C."/>
            <person name="Delehaunty K."/>
            <person name="Fronick C."/>
            <person name="Courtney B."/>
            <person name="Rock S.M."/>
            <person name="Belter E."/>
            <person name="Du F."/>
            <person name="Kim K."/>
            <person name="Abbott R.M."/>
            <person name="Cotton M."/>
            <person name="Levy A."/>
            <person name="Marchetto P."/>
            <person name="Ochoa K."/>
            <person name="Jackson S.M."/>
            <person name="Gillam B."/>
            <person name="Chen W."/>
            <person name="Yan L."/>
            <person name="Higginbotham J."/>
            <person name="Cardenas M."/>
            <person name="Waligorski J."/>
            <person name="Applebaum E."/>
            <person name="Phelps L."/>
            <person name="Falcone J."/>
            <person name="Kanchi K."/>
            <person name="Thane T."/>
            <person name="Scimone A."/>
            <person name="Thane N."/>
            <person name="Henke J."/>
            <person name="Wang T."/>
            <person name="Ruppert J."/>
            <person name="Shah N."/>
            <person name="Rotter K."/>
            <person name="Hodges J."/>
            <person name="Ingenthron E."/>
            <person name="Cordes M."/>
            <person name="Kohlberg S."/>
            <person name="Sgro J."/>
            <person name="Delgado B."/>
            <person name="Mead K."/>
            <person name="Chinwalla A."/>
            <person name="Leonard S."/>
            <person name="Crouse K."/>
            <person name="Collura K."/>
            <person name="Kudrna D."/>
            <person name="Currie J."/>
            <person name="He R."/>
            <person name="Angelova A."/>
            <person name="Rajasekar S."/>
            <person name="Mueller T."/>
            <person name="Lomeli R."/>
            <person name="Scara G."/>
            <person name="Ko A."/>
            <person name="Delaney K."/>
            <person name="Wissotski M."/>
            <person name="Lopez G."/>
            <person name="Campos D."/>
            <person name="Braidotti M."/>
            <person name="Ashley E."/>
            <person name="Golser W."/>
            <person name="Kim H."/>
            <person name="Lee S."/>
            <person name="Lin J."/>
            <person name="Dujmic Z."/>
            <person name="Kim W."/>
            <person name="Talag J."/>
            <person name="Zuccolo A."/>
            <person name="Fan C."/>
            <person name="Sebastian A."/>
            <person name="Kramer M."/>
            <person name="Spiegel L."/>
            <person name="Nascimento L."/>
            <person name="Zutavern T."/>
            <person name="Miller B."/>
            <person name="Ambroise C."/>
            <person name="Muller S."/>
            <person name="Spooner W."/>
            <person name="Narechania A."/>
            <person name="Ren L."/>
            <person name="Wei S."/>
            <person name="Kumari S."/>
            <person name="Faga B."/>
            <person name="Levy M.J."/>
            <person name="McMahan L."/>
            <person name="Van Buren P."/>
            <person name="Vaughn M.W."/>
            <person name="Ying K."/>
            <person name="Yeh C.-T."/>
            <person name="Emrich S.J."/>
            <person name="Jia Y."/>
            <person name="Kalyanaraman A."/>
            <person name="Hsia A.-P."/>
            <person name="Barbazuk W.B."/>
            <person name="Baucom R.S."/>
            <person name="Brutnell T.P."/>
            <person name="Carpita N.C."/>
            <person name="Chaparro C."/>
            <person name="Chia J.-M."/>
            <person name="Deragon J.-M."/>
            <person name="Estill J.C."/>
            <person name="Fu Y."/>
            <person name="Jeddeloh J.A."/>
            <person name="Han Y."/>
            <person name="Lee H."/>
            <person name="Li P."/>
            <person name="Lisch D.R."/>
            <person name="Liu S."/>
            <person name="Liu Z."/>
            <person name="Nagel D.H."/>
            <person name="McCann M.C."/>
            <person name="SanMiguel P."/>
            <person name="Myers A.M."/>
            <person name="Nettleton D."/>
            <person name="Nguyen J."/>
            <person name="Penning B.W."/>
            <person name="Ponnala L."/>
            <person name="Schneider K.L."/>
            <person name="Schwartz D.C."/>
            <person name="Sharma A."/>
            <person name="Soderlund C."/>
            <person name="Springer N.M."/>
            <person name="Sun Q."/>
            <person name="Wang H."/>
            <person name="Waterman M."/>
            <person name="Westerman R."/>
            <person name="Wolfgruber T.K."/>
            <person name="Yang L."/>
            <person name="Yu Y."/>
            <person name="Zhang L."/>
            <person name="Zhou S."/>
            <person name="Zhu Q."/>
            <person name="Bennetzen J.L."/>
            <person name="Dawe R.K."/>
            <person name="Jiang J."/>
            <person name="Jiang N."/>
            <person name="Presting G.G."/>
            <person name="Wessler S.R."/>
            <person name="Aluru S."/>
            <person name="Martienssen R.A."/>
            <person name="Clifton S.W."/>
            <person name="McCombie W.R."/>
            <person name="Wing R.A."/>
            <person name="Wilson R.K."/>
        </authorList>
    </citation>
    <scope>NUCLEOTIDE SEQUENCE [LARGE SCALE GENOMIC DNA]</scope>
    <source>
        <strain evidence="2">cv. B73</strain>
    </source>
</reference>
<dbReference type="EnsemblPlants" id="Zm00001eb283270_T001">
    <property type="protein sequence ID" value="Zm00001eb283270_P001"/>
    <property type="gene ID" value="Zm00001eb283270"/>
</dbReference>
<reference evidence="1" key="3">
    <citation type="submission" date="2021-05" db="UniProtKB">
        <authorList>
            <consortium name="EnsemblPlants"/>
        </authorList>
    </citation>
    <scope>IDENTIFICATION</scope>
    <source>
        <strain evidence="1">cv. B73</strain>
    </source>
</reference>
<evidence type="ECO:0000313" key="2">
    <source>
        <dbReference type="Proteomes" id="UP000007305"/>
    </source>
</evidence>
<dbReference type="Proteomes" id="UP000007305">
    <property type="component" value="Chromosome 6"/>
</dbReference>
<organism evidence="1 2">
    <name type="scientific">Zea mays</name>
    <name type="common">Maize</name>
    <dbReference type="NCBI Taxonomy" id="4577"/>
    <lineage>
        <taxon>Eukaryota</taxon>
        <taxon>Viridiplantae</taxon>
        <taxon>Streptophyta</taxon>
        <taxon>Embryophyta</taxon>
        <taxon>Tracheophyta</taxon>
        <taxon>Spermatophyta</taxon>
        <taxon>Magnoliopsida</taxon>
        <taxon>Liliopsida</taxon>
        <taxon>Poales</taxon>
        <taxon>Poaceae</taxon>
        <taxon>PACMAD clade</taxon>
        <taxon>Panicoideae</taxon>
        <taxon>Andropogonodae</taxon>
        <taxon>Andropogoneae</taxon>
        <taxon>Tripsacinae</taxon>
        <taxon>Zea</taxon>
    </lineage>
</organism>
<sequence length="304" mass="32463">MPPPMAVSSYQQYQQHLHHAHQLYERVTQTITPEALQSVKVAFTTSDVLACAIILMWVVLVANPTDAALDDICKAKCETPQPAVCLRCTGGVRIEDGKVVTTEVVPCSDGCIPATTRLQCDLACHFGGLLSSSPRTGCVRCPGPVPDPGLPDCAVQAALCRPLSAAERCQECLDACDRHCNSTAAAFCKDRCETRQEVCLACSRRIVDARLLTTVVVPCRDDCVPASSVAECEGACSLFGSLLSNSPTGCARCPEVRFDPLDCEACKSRLIKDCNAREAECVTNACVLDNVCPAPPPPPVVQEP</sequence>
<proteinExistence type="predicted"/>
<evidence type="ECO:0000313" key="1">
    <source>
        <dbReference type="EnsemblPlants" id="Zm00001eb283270_P001"/>
    </source>
</evidence>
<keyword evidence="2" id="KW-1185">Reference proteome</keyword>
<accession>A0A804PYP3</accession>
<dbReference type="Gramene" id="Zm00001eb283270_T001">
    <property type="protein sequence ID" value="Zm00001eb283270_P001"/>
    <property type="gene ID" value="Zm00001eb283270"/>
</dbReference>
<protein>
    <submittedName>
        <fullName evidence="1">Uncharacterized protein</fullName>
    </submittedName>
</protein>
<reference evidence="1" key="2">
    <citation type="submission" date="2019-07" db="EMBL/GenBank/DDBJ databases">
        <authorList>
            <person name="Seetharam A."/>
            <person name="Woodhouse M."/>
            <person name="Cannon E."/>
        </authorList>
    </citation>
    <scope>NUCLEOTIDE SEQUENCE [LARGE SCALE GENOMIC DNA]</scope>
    <source>
        <strain evidence="1">cv. B73</strain>
    </source>
</reference>
<name>A0A804PYP3_MAIZE</name>